<dbReference type="SUPFAM" id="SSF55729">
    <property type="entry name" value="Acyl-CoA N-acyltransferases (Nat)"/>
    <property type="match status" value="1"/>
</dbReference>
<gene>
    <name evidence="2" type="primary">speG</name>
    <name evidence="3" type="ORF">DXC13_13455</name>
    <name evidence="2" type="ORF">ERS852580_01765</name>
</gene>
<dbReference type="OrthoDB" id="9795206at2"/>
<dbReference type="EMBL" id="CYXM01000007">
    <property type="protein sequence ID" value="CUN05267.1"/>
    <property type="molecule type" value="Genomic_DNA"/>
</dbReference>
<accession>A0A173TT57</accession>
<keyword evidence="2" id="KW-0808">Transferase</keyword>
<evidence type="ECO:0000313" key="5">
    <source>
        <dbReference type="Proteomes" id="UP000260717"/>
    </source>
</evidence>
<dbReference type="EMBL" id="QSTI01000028">
    <property type="protein sequence ID" value="RGM45066.1"/>
    <property type="molecule type" value="Genomic_DNA"/>
</dbReference>
<evidence type="ECO:0000313" key="3">
    <source>
        <dbReference type="EMBL" id="RGM45066.1"/>
    </source>
</evidence>
<dbReference type="RefSeq" id="WP_055238083.1">
    <property type="nucleotide sequence ID" value="NZ_CYXM01000007.1"/>
</dbReference>
<keyword evidence="2" id="KW-0012">Acyltransferase</keyword>
<sequence>MENYFIRGGQIGLRSIREDDREAFFCWHDDSSIREKIGGIFPFCENTFKAICQSYNELNPPNIWFAVCDGDKLIGIAGLHSIKYIQRNAEVAILIGEKKDRHKGKGSLILKLVEEYAFGTLSLHRLYAYVYGNNVCAQHFFEKCFWEHEGTMKDASFWNHRFRDIEIWAKVNTEDTLIS</sequence>
<reference evidence="3 5" key="2">
    <citation type="submission" date="2018-08" db="EMBL/GenBank/DDBJ databases">
        <title>A genome reference for cultivated species of the human gut microbiota.</title>
        <authorList>
            <person name="Zou Y."/>
            <person name="Xue W."/>
            <person name="Luo G."/>
        </authorList>
    </citation>
    <scope>NUCLEOTIDE SEQUENCE [LARGE SCALE GENOMIC DNA]</scope>
    <source>
        <strain evidence="3 5">OM08-12AT</strain>
    </source>
</reference>
<dbReference type="Proteomes" id="UP000095673">
    <property type="component" value="Unassembled WGS sequence"/>
</dbReference>
<dbReference type="AlphaFoldDB" id="A0A173TT57"/>
<dbReference type="Pfam" id="PF13302">
    <property type="entry name" value="Acetyltransf_3"/>
    <property type="match status" value="1"/>
</dbReference>
<dbReference type="InterPro" id="IPR016181">
    <property type="entry name" value="Acyl_CoA_acyltransferase"/>
</dbReference>
<protein>
    <submittedName>
        <fullName evidence="3">N-acetyltransferase</fullName>
    </submittedName>
    <submittedName>
        <fullName evidence="2">Spermidine N(1)-acetyltransferase</fullName>
        <ecNumber evidence="2">2.3.1.57</ecNumber>
    </submittedName>
</protein>
<dbReference type="PANTHER" id="PTHR43415:SF3">
    <property type="entry name" value="GNAT-FAMILY ACETYLTRANSFERASE"/>
    <property type="match status" value="1"/>
</dbReference>
<evidence type="ECO:0000259" key="1">
    <source>
        <dbReference type="PROSITE" id="PS51186"/>
    </source>
</evidence>
<dbReference type="CDD" id="cd04301">
    <property type="entry name" value="NAT_SF"/>
    <property type="match status" value="1"/>
</dbReference>
<evidence type="ECO:0000313" key="4">
    <source>
        <dbReference type="Proteomes" id="UP000095673"/>
    </source>
</evidence>
<evidence type="ECO:0000313" key="2">
    <source>
        <dbReference type="EMBL" id="CUN05267.1"/>
    </source>
</evidence>
<dbReference type="GO" id="GO:0004145">
    <property type="term" value="F:diamine N-acetyltransferase activity"/>
    <property type="evidence" value="ECO:0007669"/>
    <property type="project" value="UniProtKB-EC"/>
</dbReference>
<dbReference type="Gene3D" id="3.40.630.30">
    <property type="match status" value="1"/>
</dbReference>
<dbReference type="PROSITE" id="PS51186">
    <property type="entry name" value="GNAT"/>
    <property type="match status" value="1"/>
</dbReference>
<reference evidence="2 4" key="1">
    <citation type="submission" date="2015-09" db="EMBL/GenBank/DDBJ databases">
        <authorList>
            <consortium name="Pathogen Informatics"/>
        </authorList>
    </citation>
    <scope>NUCLEOTIDE SEQUENCE [LARGE SCALE GENOMIC DNA]</scope>
    <source>
        <strain evidence="2 4">2789STDY5834968</strain>
    </source>
</reference>
<organism evidence="2 4">
    <name type="scientific">Agathobacter rectalis</name>
    <dbReference type="NCBI Taxonomy" id="39491"/>
    <lineage>
        <taxon>Bacteria</taxon>
        <taxon>Bacillati</taxon>
        <taxon>Bacillota</taxon>
        <taxon>Clostridia</taxon>
        <taxon>Lachnospirales</taxon>
        <taxon>Lachnospiraceae</taxon>
        <taxon>Agathobacter</taxon>
    </lineage>
</organism>
<dbReference type="EC" id="2.3.1.57" evidence="2"/>
<dbReference type="PANTHER" id="PTHR43415">
    <property type="entry name" value="SPERMIDINE N(1)-ACETYLTRANSFERASE"/>
    <property type="match status" value="1"/>
</dbReference>
<dbReference type="Proteomes" id="UP000260717">
    <property type="component" value="Unassembled WGS sequence"/>
</dbReference>
<proteinExistence type="predicted"/>
<name>A0A173TT57_9FIRM</name>
<dbReference type="InterPro" id="IPR000182">
    <property type="entry name" value="GNAT_dom"/>
</dbReference>
<feature type="domain" description="N-acetyltransferase" evidence="1">
    <location>
        <begin position="11"/>
        <end position="174"/>
    </location>
</feature>